<evidence type="ECO:0000313" key="1">
    <source>
        <dbReference type="EMBL" id="KAK3799677.1"/>
    </source>
</evidence>
<name>A0AAE1B6Q2_9GAST</name>
<protein>
    <submittedName>
        <fullName evidence="1">Uncharacterized protein</fullName>
    </submittedName>
</protein>
<keyword evidence="2" id="KW-1185">Reference proteome</keyword>
<comment type="caution">
    <text evidence="1">The sequence shown here is derived from an EMBL/GenBank/DDBJ whole genome shotgun (WGS) entry which is preliminary data.</text>
</comment>
<organism evidence="1 2">
    <name type="scientific">Elysia crispata</name>
    <name type="common">lettuce slug</name>
    <dbReference type="NCBI Taxonomy" id="231223"/>
    <lineage>
        <taxon>Eukaryota</taxon>
        <taxon>Metazoa</taxon>
        <taxon>Spiralia</taxon>
        <taxon>Lophotrochozoa</taxon>
        <taxon>Mollusca</taxon>
        <taxon>Gastropoda</taxon>
        <taxon>Heterobranchia</taxon>
        <taxon>Euthyneura</taxon>
        <taxon>Panpulmonata</taxon>
        <taxon>Sacoglossa</taxon>
        <taxon>Placobranchoidea</taxon>
        <taxon>Plakobranchidae</taxon>
        <taxon>Elysia</taxon>
    </lineage>
</organism>
<sequence>MAGGEFGPELFTIVYIGEIFTQKSNAGECQGEIWKVPVGCGHCREKSAREQQIEGISGSIGCLGAGRYTERQMDKSQVTDEYRSGRKIDQVVMGKPHCLRQIGQLSISRRLPKSREVSTLSSADDESLAMSTKSISL</sequence>
<accession>A0AAE1B6Q2</accession>
<dbReference type="EMBL" id="JAWDGP010000544">
    <property type="protein sequence ID" value="KAK3799677.1"/>
    <property type="molecule type" value="Genomic_DNA"/>
</dbReference>
<dbReference type="AlphaFoldDB" id="A0AAE1B6Q2"/>
<dbReference type="Proteomes" id="UP001283361">
    <property type="component" value="Unassembled WGS sequence"/>
</dbReference>
<reference evidence="1" key="1">
    <citation type="journal article" date="2023" name="G3 (Bethesda)">
        <title>A reference genome for the long-term kleptoplast-retaining sea slug Elysia crispata morphotype clarki.</title>
        <authorList>
            <person name="Eastman K.E."/>
            <person name="Pendleton A.L."/>
            <person name="Shaikh M.A."/>
            <person name="Suttiyut T."/>
            <person name="Ogas R."/>
            <person name="Tomko P."/>
            <person name="Gavelis G."/>
            <person name="Widhalm J.R."/>
            <person name="Wisecaver J.H."/>
        </authorList>
    </citation>
    <scope>NUCLEOTIDE SEQUENCE</scope>
    <source>
        <strain evidence="1">ECLA1</strain>
    </source>
</reference>
<gene>
    <name evidence="1" type="ORF">RRG08_020412</name>
</gene>
<proteinExistence type="predicted"/>
<evidence type="ECO:0000313" key="2">
    <source>
        <dbReference type="Proteomes" id="UP001283361"/>
    </source>
</evidence>